<dbReference type="SUPFAM" id="SSF46785">
    <property type="entry name" value="Winged helix' DNA-binding domain"/>
    <property type="match status" value="1"/>
</dbReference>
<dbReference type="InterPro" id="IPR001034">
    <property type="entry name" value="DeoR_HTH"/>
</dbReference>
<sequence>MTRTILKKKRHEYLLRKIKQNPFLKDEELAQACNVSVSTIRFDRAELGIAEYRERIKSVAEEGLVADTAVGEVLDLNLYHDGISVLKTDDTMTFDGTDIIKGQCIYAFAENLALSVIDAKAALVKIANVKYMHEAHAGERLIAKSDVMRVKDGGYIVRVVIKANMNEVFRGKFSLVMTDVK</sequence>
<dbReference type="Gene3D" id="3.10.129.10">
    <property type="entry name" value="Hotdog Thioesterase"/>
    <property type="match status" value="1"/>
</dbReference>
<dbReference type="AlphaFoldDB" id="A0AAE3J8K7"/>
<dbReference type="RefSeq" id="WP_022229304.1">
    <property type="nucleotide sequence ID" value="NZ_JAJEQM010000002.1"/>
</dbReference>
<comment type="caution">
    <text evidence="4">The sequence shown here is derived from an EMBL/GenBank/DDBJ whole genome shotgun (WGS) entry which is preliminary data.</text>
</comment>
<evidence type="ECO:0000313" key="4">
    <source>
        <dbReference type="EMBL" id="MCC2209602.1"/>
    </source>
</evidence>
<dbReference type="Pfam" id="PF08220">
    <property type="entry name" value="HTH_DeoR"/>
    <property type="match status" value="1"/>
</dbReference>
<dbReference type="Proteomes" id="UP001198242">
    <property type="component" value="Unassembled WGS sequence"/>
</dbReference>
<dbReference type="InterPro" id="IPR029069">
    <property type="entry name" value="HotDog_dom_sf"/>
</dbReference>
<dbReference type="InterPro" id="IPR036388">
    <property type="entry name" value="WH-like_DNA-bd_sf"/>
</dbReference>
<evidence type="ECO:0000256" key="1">
    <source>
        <dbReference type="ARBA" id="ARBA00023015"/>
    </source>
</evidence>
<evidence type="ECO:0000259" key="3">
    <source>
        <dbReference type="Pfam" id="PF08220"/>
    </source>
</evidence>
<dbReference type="SUPFAM" id="SSF54637">
    <property type="entry name" value="Thioesterase/thiol ester dehydrase-isomerase"/>
    <property type="match status" value="1"/>
</dbReference>
<dbReference type="InterPro" id="IPR036390">
    <property type="entry name" value="WH_DNA-bd_sf"/>
</dbReference>
<proteinExistence type="predicted"/>
<dbReference type="GO" id="GO:0003700">
    <property type="term" value="F:DNA-binding transcription factor activity"/>
    <property type="evidence" value="ECO:0007669"/>
    <property type="project" value="InterPro"/>
</dbReference>
<evidence type="ECO:0000256" key="2">
    <source>
        <dbReference type="ARBA" id="ARBA00023163"/>
    </source>
</evidence>
<keyword evidence="1" id="KW-0805">Transcription regulation</keyword>
<name>A0AAE3J8K7_9FIRM</name>
<protein>
    <submittedName>
        <fullName evidence="4">DeoR family transcriptional regulator</fullName>
    </submittedName>
</protein>
<accession>A0AAE3J8K7</accession>
<organism evidence="4 5">
    <name type="scientific">Hominilimicola fabiformis</name>
    <dbReference type="NCBI Taxonomy" id="2885356"/>
    <lineage>
        <taxon>Bacteria</taxon>
        <taxon>Bacillati</taxon>
        <taxon>Bacillota</taxon>
        <taxon>Clostridia</taxon>
        <taxon>Eubacteriales</taxon>
        <taxon>Oscillospiraceae</taxon>
        <taxon>Hominilimicola</taxon>
    </lineage>
</organism>
<reference evidence="4 5" key="1">
    <citation type="submission" date="2021-10" db="EMBL/GenBank/DDBJ databases">
        <title>Anaerobic single-cell dispensing facilitates the cultivation of human gut bacteria.</title>
        <authorList>
            <person name="Afrizal A."/>
        </authorList>
    </citation>
    <scope>NUCLEOTIDE SEQUENCE [LARGE SCALE GENOMIC DNA]</scope>
    <source>
        <strain evidence="4 5">CLA-AA-H232</strain>
    </source>
</reference>
<evidence type="ECO:0000313" key="5">
    <source>
        <dbReference type="Proteomes" id="UP001198242"/>
    </source>
</evidence>
<keyword evidence="5" id="KW-1185">Reference proteome</keyword>
<keyword evidence="2" id="KW-0804">Transcription</keyword>
<dbReference type="EMBL" id="JAJEQM010000002">
    <property type="protein sequence ID" value="MCC2209602.1"/>
    <property type="molecule type" value="Genomic_DNA"/>
</dbReference>
<dbReference type="Gene3D" id="1.10.10.10">
    <property type="entry name" value="Winged helix-like DNA-binding domain superfamily/Winged helix DNA-binding domain"/>
    <property type="match status" value="1"/>
</dbReference>
<feature type="domain" description="HTH deoR-type" evidence="3">
    <location>
        <begin position="10"/>
        <end position="47"/>
    </location>
</feature>
<gene>
    <name evidence="4" type="ORF">LKE05_02180</name>
</gene>